<protein>
    <submittedName>
        <fullName evidence="11">His/Glu/Gln/Arg/opine family amino acid ABC transporter permease subunit</fullName>
    </submittedName>
</protein>
<keyword evidence="5 9" id="KW-0812">Transmembrane</keyword>
<evidence type="ECO:0000256" key="5">
    <source>
        <dbReference type="ARBA" id="ARBA00022692"/>
    </source>
</evidence>
<dbReference type="SUPFAM" id="SSF161098">
    <property type="entry name" value="MetI-like"/>
    <property type="match status" value="1"/>
</dbReference>
<comment type="subcellular location">
    <subcellularLocation>
        <location evidence="1">Cell inner membrane</location>
        <topology evidence="1">Multi-pass membrane protein</topology>
    </subcellularLocation>
    <subcellularLocation>
        <location evidence="9">Cell membrane</location>
        <topology evidence="9">Multi-pass membrane protein</topology>
    </subcellularLocation>
</comment>
<evidence type="ECO:0000256" key="2">
    <source>
        <dbReference type="ARBA" id="ARBA00010072"/>
    </source>
</evidence>
<dbReference type="NCBIfam" id="TIGR01726">
    <property type="entry name" value="HEQRo_perm_3TM"/>
    <property type="match status" value="1"/>
</dbReference>
<reference evidence="11 12" key="1">
    <citation type="submission" date="2023-07" db="EMBL/GenBank/DDBJ databases">
        <title>Genomic Encyclopedia of Type Strains, Phase IV (KMG-IV): sequencing the most valuable type-strain genomes for metagenomic binning, comparative biology and taxonomic classification.</title>
        <authorList>
            <person name="Goeker M."/>
        </authorList>
    </citation>
    <scope>NUCLEOTIDE SEQUENCE [LARGE SCALE GENOMIC DNA]</scope>
    <source>
        <strain evidence="11 12">DSM 5896</strain>
    </source>
</reference>
<dbReference type="RefSeq" id="WP_307421676.1">
    <property type="nucleotide sequence ID" value="NZ_JAUSVK010000001.1"/>
</dbReference>
<feature type="domain" description="ABC transmembrane type-1" evidence="10">
    <location>
        <begin position="19"/>
        <end position="207"/>
    </location>
</feature>
<dbReference type="InterPro" id="IPR000515">
    <property type="entry name" value="MetI-like"/>
</dbReference>
<dbReference type="PROSITE" id="PS50928">
    <property type="entry name" value="ABC_TM1"/>
    <property type="match status" value="1"/>
</dbReference>
<evidence type="ECO:0000259" key="10">
    <source>
        <dbReference type="PROSITE" id="PS50928"/>
    </source>
</evidence>
<keyword evidence="12" id="KW-1185">Reference proteome</keyword>
<feature type="transmembrane region" description="Helical" evidence="9">
    <location>
        <begin position="188"/>
        <end position="206"/>
    </location>
</feature>
<dbReference type="InterPro" id="IPR035906">
    <property type="entry name" value="MetI-like_sf"/>
</dbReference>
<proteinExistence type="inferred from homology"/>
<dbReference type="Gene3D" id="1.10.3720.10">
    <property type="entry name" value="MetI-like"/>
    <property type="match status" value="1"/>
</dbReference>
<keyword evidence="4" id="KW-1003">Cell membrane</keyword>
<feature type="transmembrane region" description="Helical" evidence="9">
    <location>
        <begin position="20"/>
        <end position="41"/>
    </location>
</feature>
<evidence type="ECO:0000313" key="11">
    <source>
        <dbReference type="EMBL" id="MDQ0390486.1"/>
    </source>
</evidence>
<evidence type="ECO:0000313" key="12">
    <source>
        <dbReference type="Proteomes" id="UP001237448"/>
    </source>
</evidence>
<dbReference type="PANTHER" id="PTHR30614">
    <property type="entry name" value="MEMBRANE COMPONENT OF AMINO ACID ABC TRANSPORTER"/>
    <property type="match status" value="1"/>
</dbReference>
<keyword evidence="7 9" id="KW-1133">Transmembrane helix</keyword>
<evidence type="ECO:0000256" key="4">
    <source>
        <dbReference type="ARBA" id="ARBA00022475"/>
    </source>
</evidence>
<evidence type="ECO:0000256" key="9">
    <source>
        <dbReference type="RuleBase" id="RU363032"/>
    </source>
</evidence>
<accession>A0ABU0F7F2</accession>
<dbReference type="CDD" id="cd06261">
    <property type="entry name" value="TM_PBP2"/>
    <property type="match status" value="1"/>
</dbReference>
<organism evidence="11 12">
    <name type="scientific">Labrys monachus</name>
    <dbReference type="NCBI Taxonomy" id="217067"/>
    <lineage>
        <taxon>Bacteria</taxon>
        <taxon>Pseudomonadati</taxon>
        <taxon>Pseudomonadota</taxon>
        <taxon>Alphaproteobacteria</taxon>
        <taxon>Hyphomicrobiales</taxon>
        <taxon>Xanthobacteraceae</taxon>
        <taxon>Labrys</taxon>
    </lineage>
</organism>
<dbReference type="Proteomes" id="UP001237448">
    <property type="component" value="Unassembled WGS sequence"/>
</dbReference>
<dbReference type="EMBL" id="JAUSVK010000001">
    <property type="protein sequence ID" value="MDQ0390486.1"/>
    <property type="molecule type" value="Genomic_DNA"/>
</dbReference>
<dbReference type="InterPro" id="IPR010065">
    <property type="entry name" value="AA_ABC_transptr_permease_3TM"/>
</dbReference>
<evidence type="ECO:0000256" key="1">
    <source>
        <dbReference type="ARBA" id="ARBA00004429"/>
    </source>
</evidence>
<evidence type="ECO:0000256" key="3">
    <source>
        <dbReference type="ARBA" id="ARBA00022448"/>
    </source>
</evidence>
<keyword evidence="6" id="KW-0029">Amino-acid transport</keyword>
<name>A0ABU0F7F2_9HYPH</name>
<comment type="caution">
    <text evidence="11">The sequence shown here is derived from an EMBL/GenBank/DDBJ whole genome shotgun (WGS) entry which is preliminary data.</text>
</comment>
<feature type="transmembrane region" description="Helical" evidence="9">
    <location>
        <begin position="88"/>
        <end position="111"/>
    </location>
</feature>
<dbReference type="PANTHER" id="PTHR30614:SF0">
    <property type="entry name" value="L-CYSTINE TRANSPORT SYSTEM PERMEASE PROTEIN TCYL"/>
    <property type="match status" value="1"/>
</dbReference>
<feature type="transmembrane region" description="Helical" evidence="9">
    <location>
        <begin position="132"/>
        <end position="150"/>
    </location>
</feature>
<dbReference type="Pfam" id="PF00528">
    <property type="entry name" value="BPD_transp_1"/>
    <property type="match status" value="1"/>
</dbReference>
<evidence type="ECO:0000256" key="7">
    <source>
        <dbReference type="ARBA" id="ARBA00022989"/>
    </source>
</evidence>
<evidence type="ECO:0000256" key="8">
    <source>
        <dbReference type="ARBA" id="ARBA00023136"/>
    </source>
</evidence>
<keyword evidence="8 9" id="KW-0472">Membrane</keyword>
<sequence>MALHFDILLTVWPALLRGTLVTVELTVAVLVLATPLGVVVAELRNIRQPAIHAALAVVSWIFRGIPPLLILFFVFFGLPFLGVTLQPFPSAVIGMTLYMAFYFAEVFRAGYESVPAGQWRAAEALGLSRARTIIRIILPQTLPAVLPSFISHSTDLLKGTALAAAVAVPELTNAAKQVFVVTYRPFEVLLAAGAIYAVLDSVLLVLQSYGERWSRRYRAAR</sequence>
<dbReference type="InterPro" id="IPR043429">
    <property type="entry name" value="ArtM/GltK/GlnP/TcyL/YhdX-like"/>
</dbReference>
<keyword evidence="3 9" id="KW-0813">Transport</keyword>
<gene>
    <name evidence="11" type="ORF">J3R73_000278</name>
</gene>
<evidence type="ECO:0000256" key="6">
    <source>
        <dbReference type="ARBA" id="ARBA00022970"/>
    </source>
</evidence>
<feature type="transmembrane region" description="Helical" evidence="9">
    <location>
        <begin position="53"/>
        <end position="76"/>
    </location>
</feature>
<comment type="similarity">
    <text evidence="2">Belongs to the binding-protein-dependent transport system permease family. HisMQ subfamily.</text>
</comment>